<dbReference type="Pfam" id="PF21537">
    <property type="entry name" value="DUF1980_C"/>
    <property type="match status" value="1"/>
</dbReference>
<feature type="transmembrane region" description="Helical" evidence="1">
    <location>
        <begin position="91"/>
        <end position="111"/>
    </location>
</feature>
<reference evidence="3" key="1">
    <citation type="submission" date="2024-01" db="EMBL/GenBank/DDBJ databases">
        <title>Bank of Algae and Cyanobacteria of the Azores (BACA) strain genomes.</title>
        <authorList>
            <person name="Luz R."/>
            <person name="Cordeiro R."/>
            <person name="Fonseca A."/>
            <person name="Goncalves V."/>
        </authorList>
    </citation>
    <scope>NUCLEOTIDE SEQUENCE</scope>
    <source>
        <strain evidence="3">BACA0141</strain>
    </source>
</reference>
<keyword evidence="1" id="KW-1133">Transmembrane helix</keyword>
<evidence type="ECO:0000256" key="1">
    <source>
        <dbReference type="SAM" id="Phobius"/>
    </source>
</evidence>
<feature type="transmembrane region" description="Helical" evidence="1">
    <location>
        <begin position="21"/>
        <end position="45"/>
    </location>
</feature>
<proteinExistence type="predicted"/>
<dbReference type="InterPro" id="IPR048447">
    <property type="entry name" value="DUF1980_C"/>
</dbReference>
<organism evidence="3 4">
    <name type="scientific">Tumidithrix elongata BACA0141</name>
    <dbReference type="NCBI Taxonomy" id="2716417"/>
    <lineage>
        <taxon>Bacteria</taxon>
        <taxon>Bacillati</taxon>
        <taxon>Cyanobacteriota</taxon>
        <taxon>Cyanophyceae</taxon>
        <taxon>Pseudanabaenales</taxon>
        <taxon>Pseudanabaenaceae</taxon>
        <taxon>Tumidithrix</taxon>
        <taxon>Tumidithrix elongata</taxon>
    </lineage>
</organism>
<protein>
    <submittedName>
        <fullName evidence="3">TIGR03943 family protein</fullName>
    </submittedName>
</protein>
<dbReference type="EMBL" id="JAZBJZ010000128">
    <property type="protein sequence ID" value="MEE3719368.1"/>
    <property type="molecule type" value="Genomic_DNA"/>
</dbReference>
<gene>
    <name evidence="3" type="ORF">V2H45_21735</name>
</gene>
<sequence>MKSQNLRTNRSSRFWQRIAPWLDAIAIGGWGLLLLKLWIFGQLYLLVHPNYILLTVCAGFGLVAIAGLEAIRVRWRLRQGTNLDRSDHVTYMMPSWSSSLLITTALLGLLISPRPFASEKAIHRGVTDGINAIRSAPESFRSSNRPEDRTLVEWVRTLNVKPEPDAYTGQKVKVKGFVVYAKDLPDDVFLITRFVITCCAADVYPVSLPVKVSQSRTSYPADKWFEIEGQMTTETLANRRQLLIQASKLTPIPEPQNPYDS</sequence>
<comment type="caution">
    <text evidence="3">The sequence shown here is derived from an EMBL/GenBank/DDBJ whole genome shotgun (WGS) entry which is preliminary data.</text>
</comment>
<evidence type="ECO:0000313" key="4">
    <source>
        <dbReference type="Proteomes" id="UP001333818"/>
    </source>
</evidence>
<dbReference type="InterPro" id="IPR052955">
    <property type="entry name" value="UPF0703_membrane_permease"/>
</dbReference>
<name>A0AAW9Q8R6_9CYAN</name>
<evidence type="ECO:0000313" key="3">
    <source>
        <dbReference type="EMBL" id="MEE3719368.1"/>
    </source>
</evidence>
<keyword evidence="1" id="KW-0812">Transmembrane</keyword>
<evidence type="ECO:0000259" key="2">
    <source>
        <dbReference type="Pfam" id="PF21537"/>
    </source>
</evidence>
<dbReference type="PANTHER" id="PTHR40047:SF1">
    <property type="entry name" value="UPF0703 PROTEIN YCGQ"/>
    <property type="match status" value="1"/>
</dbReference>
<dbReference type="PANTHER" id="PTHR40047">
    <property type="entry name" value="UPF0703 PROTEIN YCGQ"/>
    <property type="match status" value="1"/>
</dbReference>
<feature type="domain" description="DUF1980" evidence="2">
    <location>
        <begin position="160"/>
        <end position="259"/>
    </location>
</feature>
<dbReference type="RefSeq" id="WP_330485803.1">
    <property type="nucleotide sequence ID" value="NZ_JAZBJZ010000128.1"/>
</dbReference>
<accession>A0AAW9Q8R6</accession>
<dbReference type="InterPro" id="IPR015402">
    <property type="entry name" value="DUF1980"/>
</dbReference>
<feature type="transmembrane region" description="Helical" evidence="1">
    <location>
        <begin position="51"/>
        <end position="71"/>
    </location>
</feature>
<dbReference type="Proteomes" id="UP001333818">
    <property type="component" value="Unassembled WGS sequence"/>
</dbReference>
<dbReference type="AlphaFoldDB" id="A0AAW9Q8R6"/>
<dbReference type="NCBIfam" id="TIGR03943">
    <property type="entry name" value="TIGR03943 family putative permease subunit"/>
    <property type="match status" value="1"/>
</dbReference>
<keyword evidence="1" id="KW-0472">Membrane</keyword>
<keyword evidence="4" id="KW-1185">Reference proteome</keyword>